<dbReference type="Proteomes" id="UP000283497">
    <property type="component" value="Unassembled WGS sequence"/>
</dbReference>
<organism evidence="1 2">
    <name type="scientific">Anaerobutyricum hallii</name>
    <dbReference type="NCBI Taxonomy" id="39488"/>
    <lineage>
        <taxon>Bacteria</taxon>
        <taxon>Bacillati</taxon>
        <taxon>Bacillota</taxon>
        <taxon>Clostridia</taxon>
        <taxon>Lachnospirales</taxon>
        <taxon>Lachnospiraceae</taxon>
        <taxon>Anaerobutyricum</taxon>
    </lineage>
</organism>
<dbReference type="AlphaFoldDB" id="A0A415G8B6"/>
<evidence type="ECO:0000313" key="2">
    <source>
        <dbReference type="Proteomes" id="UP000283497"/>
    </source>
</evidence>
<dbReference type="Gene3D" id="2.40.10.270">
    <property type="entry name" value="Bacteriophage SPP1 head-tail adaptor protein"/>
    <property type="match status" value="1"/>
</dbReference>
<dbReference type="InterPro" id="IPR038666">
    <property type="entry name" value="SSP1_head-tail_sf"/>
</dbReference>
<evidence type="ECO:0000313" key="1">
    <source>
        <dbReference type="EMBL" id="RHK39912.1"/>
    </source>
</evidence>
<reference evidence="1 2" key="1">
    <citation type="submission" date="2018-08" db="EMBL/GenBank/DDBJ databases">
        <title>A genome reference for cultivated species of the human gut microbiota.</title>
        <authorList>
            <person name="Zou Y."/>
            <person name="Xue W."/>
            <person name="Luo G."/>
        </authorList>
    </citation>
    <scope>NUCLEOTIDE SEQUENCE [LARGE SCALE GENOMIC DNA]</scope>
    <source>
        <strain evidence="1 2">AF45-14BH</strain>
    </source>
</reference>
<dbReference type="EMBL" id="QRNJ01000018">
    <property type="protein sequence ID" value="RHK39912.1"/>
    <property type="molecule type" value="Genomic_DNA"/>
</dbReference>
<proteinExistence type="predicted"/>
<protein>
    <submittedName>
        <fullName evidence="1">Head-tail adaptor protein</fullName>
    </submittedName>
</protein>
<sequence length="115" mass="13155">MDSYRPSSPFVTPIMLIIPEYATVKGVRRKAYPESGPVIWCSFKTYGGTERNKNDVYAIEDTAKVETYFRPDIKADCRIMLAESGAMYDIINEPENINMRNQYCAFKVRRVKGGV</sequence>
<dbReference type="RefSeq" id="WP_118314325.1">
    <property type="nucleotide sequence ID" value="NZ_QRNJ01000018.1"/>
</dbReference>
<name>A0A415G8B6_9FIRM</name>
<accession>A0A415G8B6</accession>
<gene>
    <name evidence="1" type="ORF">DW068_05935</name>
</gene>
<comment type="caution">
    <text evidence="1">The sequence shown here is derived from an EMBL/GenBank/DDBJ whole genome shotgun (WGS) entry which is preliminary data.</text>
</comment>